<name>A0A4Q1KZ05_9FLAO</name>
<keyword evidence="12" id="KW-0326">Glycosidase</keyword>
<dbReference type="Pfam" id="PF17753">
    <property type="entry name" value="Ig_mannosidase"/>
    <property type="match status" value="1"/>
</dbReference>
<evidence type="ECO:0000256" key="15">
    <source>
        <dbReference type="ARBA" id="ARBA00041614"/>
    </source>
</evidence>
<comment type="catalytic activity">
    <reaction evidence="1">
        <text>Hydrolysis of terminal, non-reducing beta-D-mannose residues in beta-D-mannosides.</text>
        <dbReference type="EC" id="3.2.1.25"/>
    </reaction>
</comment>
<dbReference type="AlphaFoldDB" id="A0A4Q1KZ05"/>
<dbReference type="SUPFAM" id="SSF49303">
    <property type="entry name" value="beta-Galactosidase/glucuronidase domain"/>
    <property type="match status" value="3"/>
</dbReference>
<dbReference type="Proteomes" id="UP000289734">
    <property type="component" value="Unassembled WGS sequence"/>
</dbReference>
<dbReference type="Gene3D" id="2.60.40.10">
    <property type="entry name" value="Immunoglobulins"/>
    <property type="match status" value="3"/>
</dbReference>
<comment type="caution">
    <text evidence="21">The sequence shown here is derived from an EMBL/GenBank/DDBJ whole genome shotgun (WGS) entry which is preliminary data.</text>
</comment>
<dbReference type="GO" id="GO:0006516">
    <property type="term" value="P:glycoprotein catabolic process"/>
    <property type="evidence" value="ECO:0007669"/>
    <property type="project" value="TreeGrafter"/>
</dbReference>
<keyword evidence="8 16" id="KW-0732">Signal</keyword>
<dbReference type="Pfam" id="PF00703">
    <property type="entry name" value="Glyco_hydro_2"/>
    <property type="match status" value="1"/>
</dbReference>
<evidence type="ECO:0000256" key="11">
    <source>
        <dbReference type="ARBA" id="ARBA00023228"/>
    </source>
</evidence>
<evidence type="ECO:0000256" key="1">
    <source>
        <dbReference type="ARBA" id="ARBA00000829"/>
    </source>
</evidence>
<feature type="domain" description="Mannosidase Ig/CBM-like" evidence="19">
    <location>
        <begin position="664"/>
        <end position="749"/>
    </location>
</feature>
<evidence type="ECO:0000259" key="19">
    <source>
        <dbReference type="Pfam" id="PF17786"/>
    </source>
</evidence>
<dbReference type="EC" id="3.2.1.25" evidence="6"/>
<feature type="domain" description="Beta-mannosidase Ig-fold" evidence="18">
    <location>
        <begin position="753"/>
        <end position="821"/>
    </location>
</feature>
<reference evidence="22" key="1">
    <citation type="submission" date="2019-01" db="EMBL/GenBank/DDBJ databases">
        <title>Cytophagaceae bacterium strain CAR-16.</title>
        <authorList>
            <person name="Chen W.-M."/>
        </authorList>
    </citation>
    <scope>NUCLEOTIDE SEQUENCE [LARGE SCALE GENOMIC DNA]</scope>
    <source>
        <strain evidence="22">ICH-30</strain>
    </source>
</reference>
<evidence type="ECO:0000256" key="2">
    <source>
        <dbReference type="ARBA" id="ARBA00004371"/>
    </source>
</evidence>
<gene>
    <name evidence="21" type="ORF">EQG68_01355</name>
</gene>
<evidence type="ECO:0000256" key="13">
    <source>
        <dbReference type="ARBA" id="ARBA00038429"/>
    </source>
</evidence>
<keyword evidence="9 21" id="KW-0378">Hydrolase</keyword>
<dbReference type="PANTHER" id="PTHR43730:SF1">
    <property type="entry name" value="BETA-MANNOSIDASE"/>
    <property type="match status" value="1"/>
</dbReference>
<dbReference type="Gene3D" id="3.20.20.80">
    <property type="entry name" value="Glycosidases"/>
    <property type="match status" value="1"/>
</dbReference>
<dbReference type="Pfam" id="PF22666">
    <property type="entry name" value="Glyco_hydro_2_N2"/>
    <property type="match status" value="1"/>
</dbReference>
<dbReference type="Gene3D" id="2.60.120.260">
    <property type="entry name" value="Galactose-binding domain-like"/>
    <property type="match status" value="1"/>
</dbReference>
<keyword evidence="22" id="KW-1185">Reference proteome</keyword>
<feature type="domain" description="Glycoside hydrolase family 2 immunoglobulin-like beta-sandwich" evidence="17">
    <location>
        <begin position="213"/>
        <end position="303"/>
    </location>
</feature>
<dbReference type="GO" id="GO:0005975">
    <property type="term" value="P:carbohydrate metabolic process"/>
    <property type="evidence" value="ECO:0007669"/>
    <property type="project" value="InterPro"/>
</dbReference>
<dbReference type="InterPro" id="IPR013783">
    <property type="entry name" value="Ig-like_fold"/>
</dbReference>
<dbReference type="GO" id="GO:0004567">
    <property type="term" value="F:beta-mannosidase activity"/>
    <property type="evidence" value="ECO:0007669"/>
    <property type="project" value="UniProtKB-EC"/>
</dbReference>
<evidence type="ECO:0000259" key="20">
    <source>
        <dbReference type="Pfam" id="PF22666"/>
    </source>
</evidence>
<evidence type="ECO:0000259" key="17">
    <source>
        <dbReference type="Pfam" id="PF00703"/>
    </source>
</evidence>
<evidence type="ECO:0000256" key="8">
    <source>
        <dbReference type="ARBA" id="ARBA00022729"/>
    </source>
</evidence>
<feature type="domain" description="Beta-mannosidase-like galactose-binding" evidence="20">
    <location>
        <begin position="30"/>
        <end position="194"/>
    </location>
</feature>
<keyword evidence="11" id="KW-0458">Lysosome</keyword>
<evidence type="ECO:0000313" key="21">
    <source>
        <dbReference type="EMBL" id="RXR35572.1"/>
    </source>
</evidence>
<keyword evidence="7" id="KW-0964">Secreted</keyword>
<protein>
    <recommendedName>
        <fullName evidence="14">Beta-mannosidase B</fullName>
        <ecNumber evidence="6">3.2.1.25</ecNumber>
    </recommendedName>
    <alternativeName>
        <fullName evidence="15">Mannanase B</fullName>
    </alternativeName>
</protein>
<organism evidence="21 22">
    <name type="scientific">Flavobacterium piscinae</name>
    <dbReference type="NCBI Taxonomy" id="2506424"/>
    <lineage>
        <taxon>Bacteria</taxon>
        <taxon>Pseudomonadati</taxon>
        <taxon>Bacteroidota</taxon>
        <taxon>Flavobacteriia</taxon>
        <taxon>Flavobacteriales</taxon>
        <taxon>Flavobacteriaceae</taxon>
        <taxon>Flavobacterium</taxon>
    </lineage>
</organism>
<evidence type="ECO:0000259" key="18">
    <source>
        <dbReference type="Pfam" id="PF17753"/>
    </source>
</evidence>
<evidence type="ECO:0000256" key="7">
    <source>
        <dbReference type="ARBA" id="ARBA00022525"/>
    </source>
</evidence>
<dbReference type="Pfam" id="PF17786">
    <property type="entry name" value="Mannosidase_ig"/>
    <property type="match status" value="1"/>
</dbReference>
<evidence type="ECO:0000256" key="14">
    <source>
        <dbReference type="ARBA" id="ARBA00041069"/>
    </source>
</evidence>
<comment type="subunit">
    <text evidence="5">Homodimer.</text>
</comment>
<comment type="subcellular location">
    <subcellularLocation>
        <location evidence="2">Lysosome</location>
    </subcellularLocation>
    <subcellularLocation>
        <location evidence="3">Secreted</location>
    </subcellularLocation>
</comment>
<evidence type="ECO:0000313" key="22">
    <source>
        <dbReference type="Proteomes" id="UP000289734"/>
    </source>
</evidence>
<dbReference type="InterPro" id="IPR041625">
    <property type="entry name" value="Beta-mannosidase_Ig"/>
</dbReference>
<dbReference type="GO" id="GO:0005764">
    <property type="term" value="C:lysosome"/>
    <property type="evidence" value="ECO:0007669"/>
    <property type="project" value="UniProtKB-SubCell"/>
</dbReference>
<dbReference type="PANTHER" id="PTHR43730">
    <property type="entry name" value="BETA-MANNOSIDASE"/>
    <property type="match status" value="1"/>
</dbReference>
<dbReference type="GO" id="GO:0005576">
    <property type="term" value="C:extracellular region"/>
    <property type="evidence" value="ECO:0007669"/>
    <property type="project" value="UniProtKB-SubCell"/>
</dbReference>
<evidence type="ECO:0000256" key="6">
    <source>
        <dbReference type="ARBA" id="ARBA00012754"/>
    </source>
</evidence>
<dbReference type="FunFam" id="3.20.20.80:FF:000050">
    <property type="entry name" value="Beta-mannosidase B"/>
    <property type="match status" value="1"/>
</dbReference>
<dbReference type="EMBL" id="SBKQ01000001">
    <property type="protein sequence ID" value="RXR35572.1"/>
    <property type="molecule type" value="Genomic_DNA"/>
</dbReference>
<dbReference type="InterPro" id="IPR036156">
    <property type="entry name" value="Beta-gal/glucu_dom_sf"/>
</dbReference>
<evidence type="ECO:0000256" key="3">
    <source>
        <dbReference type="ARBA" id="ARBA00004613"/>
    </source>
</evidence>
<dbReference type="FunFam" id="2.60.120.260:FF:000060">
    <property type="entry name" value="Probable beta-mannosidase"/>
    <property type="match status" value="1"/>
</dbReference>
<accession>A0A4Q1KZ05</accession>
<dbReference type="SUPFAM" id="SSF51445">
    <property type="entry name" value="(Trans)glycosidases"/>
    <property type="match status" value="1"/>
</dbReference>
<dbReference type="InterPro" id="IPR041447">
    <property type="entry name" value="Mannosidase_ig"/>
</dbReference>
<sequence>MFKKITLFLIFICYSVSAQTSYRNLSTENWTFNKQHEVQKHKATIPGTIHTDLFQNQLIPDPFFGANEKQLQWIENENWEYETHFILSESELKNQNIDLEFVGLDTYATVFLNGKQVLEANNMFRKWTISAKNYLKKGKNHLKVVFHSAVQKGKEEASKLPYTLPEKERIFVRKAQYQFGWDWGPRFVTAGIWKKVQLKFWNSAKIENIKYSQIELNDKKAILEFTTEIYVSKVKTIQLKINDKSQTFNLKKGKNRIQMQYEITNPKLWWCNGLGDPNLYPFTVEISQKNQFLDTIKLDIGLRTIELIQERDQAGKSFYFKLNGKSVFMKGANVVPPDSFLPRISDSTYFSLVENAKKANMNMLRVWGGGVYFDDAFYEACDANGILVWQDFMFACSMYPGDEKFVENVKQEVIDNINRLQNHPSIAIWCGNNENDEGWHNWGWQKQFNYSKADSTQIWNEYKKVFHEMIPKTLDSLLPKEKNIYWSSSPSKGWGRKESLTQGDVHYWGVWWGKEPFEMYEKKVGRFVSEYGFQGMPSLETLQKVVAVEDLNFTSEAFKNHQKHPIGYETINEYMERDFVVPKDFEDYLYVSQLLQARGMKIAIEAHRRAKPYCMGTLFWQLNDCWPVTSWSSLDYYGNWKAFHYQAKKSYENLLISVQEENDSYKICIVNDDLQTISGNLEIQNIDFKGKLLFSKSLKIVVKPNSRGSYFTLLKTAISEVDLKKSLLNIIFISEKKLTSTAFYFVKPKALALEKPTIAIKKIDDLTIEVTTDVLAKNVYFSTEGNNHISDNYFDILPNQVYRINLSKPSKEIRIKSLFDTFN</sequence>
<dbReference type="InterPro" id="IPR054593">
    <property type="entry name" value="Beta-mannosidase-like_N2"/>
</dbReference>
<keyword evidence="10" id="KW-0325">Glycoprotein</keyword>
<comment type="similarity">
    <text evidence="13">Belongs to the glycosyl hydrolase 2 family. Beta-mannosidase B subfamily.</text>
</comment>
<feature type="chain" id="PRO_5020240653" description="Beta-mannosidase B" evidence="16">
    <location>
        <begin position="19"/>
        <end position="823"/>
    </location>
</feature>
<dbReference type="OrthoDB" id="9801077at2"/>
<feature type="signal peptide" evidence="16">
    <location>
        <begin position="1"/>
        <end position="18"/>
    </location>
</feature>
<evidence type="ECO:0000256" key="16">
    <source>
        <dbReference type="SAM" id="SignalP"/>
    </source>
</evidence>
<evidence type="ECO:0000256" key="9">
    <source>
        <dbReference type="ARBA" id="ARBA00022801"/>
    </source>
</evidence>
<evidence type="ECO:0000256" key="4">
    <source>
        <dbReference type="ARBA" id="ARBA00004740"/>
    </source>
</evidence>
<evidence type="ECO:0000256" key="12">
    <source>
        <dbReference type="ARBA" id="ARBA00023295"/>
    </source>
</evidence>
<dbReference type="InterPro" id="IPR006102">
    <property type="entry name" value="Ig-like_GH2"/>
</dbReference>
<dbReference type="InterPro" id="IPR050887">
    <property type="entry name" value="Beta-mannosidase_GH2"/>
</dbReference>
<dbReference type="InterPro" id="IPR017853">
    <property type="entry name" value="GH"/>
</dbReference>
<comment type="pathway">
    <text evidence="4">Glycan metabolism; N-glycan degradation.</text>
</comment>
<evidence type="ECO:0000256" key="5">
    <source>
        <dbReference type="ARBA" id="ARBA00011738"/>
    </source>
</evidence>
<dbReference type="InterPro" id="IPR008979">
    <property type="entry name" value="Galactose-bd-like_sf"/>
</dbReference>
<dbReference type="RefSeq" id="WP_129462993.1">
    <property type="nucleotide sequence ID" value="NZ_SBKQ01000001.1"/>
</dbReference>
<evidence type="ECO:0000256" key="10">
    <source>
        <dbReference type="ARBA" id="ARBA00023180"/>
    </source>
</evidence>
<proteinExistence type="inferred from homology"/>
<dbReference type="SUPFAM" id="SSF49785">
    <property type="entry name" value="Galactose-binding domain-like"/>
    <property type="match status" value="1"/>
</dbReference>